<feature type="transmembrane region" description="Helical" evidence="6">
    <location>
        <begin position="205"/>
        <end position="227"/>
    </location>
</feature>
<evidence type="ECO:0000259" key="7">
    <source>
        <dbReference type="Pfam" id="PF09335"/>
    </source>
</evidence>
<organism evidence="8 9">
    <name type="scientific">Natrarchaeobaculum aegyptiacum</name>
    <dbReference type="NCBI Taxonomy" id="745377"/>
    <lineage>
        <taxon>Archaea</taxon>
        <taxon>Methanobacteriati</taxon>
        <taxon>Methanobacteriota</taxon>
        <taxon>Stenosarchaea group</taxon>
        <taxon>Halobacteria</taxon>
        <taxon>Halobacteriales</taxon>
        <taxon>Natrialbaceae</taxon>
        <taxon>Natrarchaeobaculum</taxon>
    </lineage>
</organism>
<name>A0A2Z2HY51_9EURY</name>
<dbReference type="EMBL" id="CP019893">
    <property type="protein sequence ID" value="ARS88418.1"/>
    <property type="molecule type" value="Genomic_DNA"/>
</dbReference>
<evidence type="ECO:0000313" key="9">
    <source>
        <dbReference type="Proteomes" id="UP000250088"/>
    </source>
</evidence>
<keyword evidence="9" id="KW-1185">Reference proteome</keyword>
<evidence type="ECO:0000256" key="5">
    <source>
        <dbReference type="ARBA" id="ARBA00023136"/>
    </source>
</evidence>
<dbReference type="GeneID" id="32892556"/>
<dbReference type="PANTHER" id="PTHR12677">
    <property type="entry name" value="GOLGI APPARATUS MEMBRANE PROTEIN TVP38-RELATED"/>
    <property type="match status" value="1"/>
</dbReference>
<evidence type="ECO:0000256" key="3">
    <source>
        <dbReference type="ARBA" id="ARBA00022692"/>
    </source>
</evidence>
<accession>A0A2Z2HY51</accession>
<dbReference type="RefSeq" id="WP_086886799.1">
    <property type="nucleotide sequence ID" value="NZ_CP019893.1"/>
</dbReference>
<dbReference type="KEGG" id="naj:B1756_00720"/>
<reference evidence="9" key="1">
    <citation type="submission" date="2017-02" db="EMBL/GenBank/DDBJ databases">
        <title>Natronthermophilus aegyptiacus gen. nov.,sp. nov., an aerobic, extremely halophilic alkalithermophilic archaeon isolated from the athalassohaline Wadi An Natrun, Egypt.</title>
        <authorList>
            <person name="Zhao B."/>
        </authorList>
    </citation>
    <scope>NUCLEOTIDE SEQUENCE [LARGE SCALE GENOMIC DNA]</scope>
    <source>
        <strain evidence="9">JW/NM-HA 15</strain>
    </source>
</reference>
<proteinExistence type="predicted"/>
<keyword evidence="4 6" id="KW-1133">Transmembrane helix</keyword>
<dbReference type="AlphaFoldDB" id="A0A2Z2HY51"/>
<dbReference type="PANTHER" id="PTHR12677:SF59">
    <property type="entry name" value="GOLGI APPARATUS MEMBRANE PROTEIN TVP38-RELATED"/>
    <property type="match status" value="1"/>
</dbReference>
<evidence type="ECO:0000256" key="4">
    <source>
        <dbReference type="ARBA" id="ARBA00022989"/>
    </source>
</evidence>
<feature type="transmembrane region" description="Helical" evidence="6">
    <location>
        <begin position="66"/>
        <end position="91"/>
    </location>
</feature>
<evidence type="ECO:0000256" key="6">
    <source>
        <dbReference type="SAM" id="Phobius"/>
    </source>
</evidence>
<sequence>MQPVSRRALLGVLLVVAVLTAGVLVSPSATFETLETLAADPVTFGFVVAGLYLVRPLFAWPTTPLAIVVGYGLGVTLGIPVAMVGVLVTVVPPFLAARWFVGGADSPATTMQPGPTGRLESTLERAGDVATRYYRTAGPVRGVTASRLAPIPSDVATCAAAACGVRLRYLLVGTAIGELPWTVAAVVVGASAATITADGMGDLGLALTVACVAAAAILLAGPVYRILQRREESSARRHPSTGD</sequence>
<keyword evidence="3 6" id="KW-0812">Transmembrane</keyword>
<dbReference type="GO" id="GO:0005886">
    <property type="term" value="C:plasma membrane"/>
    <property type="evidence" value="ECO:0007669"/>
    <property type="project" value="UniProtKB-SubCell"/>
</dbReference>
<dbReference type="Pfam" id="PF09335">
    <property type="entry name" value="VTT_dom"/>
    <property type="match status" value="1"/>
</dbReference>
<dbReference type="OrthoDB" id="293407at2157"/>
<evidence type="ECO:0000256" key="2">
    <source>
        <dbReference type="ARBA" id="ARBA00022475"/>
    </source>
</evidence>
<dbReference type="InterPro" id="IPR015414">
    <property type="entry name" value="TMEM64"/>
</dbReference>
<dbReference type="InterPro" id="IPR032816">
    <property type="entry name" value="VTT_dom"/>
</dbReference>
<keyword evidence="2" id="KW-1003">Cell membrane</keyword>
<protein>
    <submittedName>
        <fullName evidence="8">TVP38/TMEM64 family protein</fullName>
    </submittedName>
</protein>
<gene>
    <name evidence="8" type="ORF">B1756_00720</name>
</gene>
<evidence type="ECO:0000313" key="8">
    <source>
        <dbReference type="EMBL" id="ARS88418.1"/>
    </source>
</evidence>
<comment type="subcellular location">
    <subcellularLocation>
        <location evidence="1">Cell membrane</location>
        <topology evidence="1">Multi-pass membrane protein</topology>
    </subcellularLocation>
</comment>
<feature type="domain" description="VTT" evidence="7">
    <location>
        <begin position="60"/>
        <end position="190"/>
    </location>
</feature>
<dbReference type="Proteomes" id="UP000250088">
    <property type="component" value="Chromosome"/>
</dbReference>
<evidence type="ECO:0000256" key="1">
    <source>
        <dbReference type="ARBA" id="ARBA00004651"/>
    </source>
</evidence>
<keyword evidence="5 6" id="KW-0472">Membrane</keyword>